<protein>
    <submittedName>
        <fullName evidence="1">Uncharacterized protein</fullName>
    </submittedName>
</protein>
<evidence type="ECO:0000313" key="2">
    <source>
        <dbReference type="Proteomes" id="UP000191686"/>
    </source>
</evidence>
<name>A0ABD4UIM6_9BURK</name>
<comment type="caution">
    <text evidence="1">The sequence shown here is derived from an EMBL/GenBank/DDBJ whole genome shotgun (WGS) entry which is preliminary data.</text>
</comment>
<gene>
    <name evidence="1" type="ORF">UE95_023235</name>
</gene>
<organism evidence="1 2">
    <name type="scientific">Burkholderia cenocepacia</name>
    <dbReference type="NCBI Taxonomy" id="95486"/>
    <lineage>
        <taxon>Bacteria</taxon>
        <taxon>Pseudomonadati</taxon>
        <taxon>Pseudomonadota</taxon>
        <taxon>Betaproteobacteria</taxon>
        <taxon>Burkholderiales</taxon>
        <taxon>Burkholderiaceae</taxon>
        <taxon>Burkholderia</taxon>
        <taxon>Burkholderia cepacia complex</taxon>
    </lineage>
</organism>
<reference evidence="1 2" key="1">
    <citation type="journal article" date="2017" name="Front. Microbiol.">
        <title>Genomics reveals a unique clone of Burkholderia cenocepacia harbouring an actively excising novel genomic island.</title>
        <authorList>
            <person name="Patil P."/>
            <person name="Mali S."/>
            <person name="Midha S."/>
            <person name="Gautam V."/>
            <person name="Dash L."/>
            <person name="Kumar S."/>
            <person name="Shastri J."/>
            <person name="Singhal L."/>
            <person name="Patil P.B."/>
        </authorList>
    </citation>
    <scope>NUCLEOTIDE SEQUENCE [LARGE SCALE GENOMIC DNA]</scope>
    <source>
        <strain evidence="1 2">BC-19</strain>
    </source>
</reference>
<dbReference type="RefSeq" id="WP_080323488.1">
    <property type="nucleotide sequence ID" value="NZ_JYMX02000020.1"/>
</dbReference>
<evidence type="ECO:0000313" key="1">
    <source>
        <dbReference type="EMBL" id="MCW3714201.1"/>
    </source>
</evidence>
<reference evidence="1 2" key="2">
    <citation type="journal article" date="2017" name="Front. Microbiol.">
        <title>Genomics Reveals a Unique Clone of Burkholderia cenocepacia Harboring an Actively Excising Novel Genomic Island.</title>
        <authorList>
            <person name="Patil P.P."/>
            <person name="Mali S."/>
            <person name="Midha S."/>
            <person name="Gautam V."/>
            <person name="Dash L."/>
            <person name="Kumar S."/>
            <person name="Shastri J."/>
            <person name="Singhal L."/>
            <person name="Patil P.B."/>
        </authorList>
    </citation>
    <scope>NUCLEOTIDE SEQUENCE [LARGE SCALE GENOMIC DNA]</scope>
    <source>
        <strain evidence="1 2">BC-19</strain>
    </source>
</reference>
<dbReference type="AlphaFoldDB" id="A0ABD4UIM6"/>
<accession>A0ABD4UIM6</accession>
<dbReference type="EMBL" id="JYMX02000020">
    <property type="protein sequence ID" value="MCW3714201.1"/>
    <property type="molecule type" value="Genomic_DNA"/>
</dbReference>
<proteinExistence type="predicted"/>
<sequence length="167" mass="18880">MTNEQKQIQAETRNWMTRLAPNFTHAVTLTMKQSRTVMTDKGQTIHRLTEIEASANFAHFMKRLNAIVYGHAAKRYGKTVHVVPVIEGIATDKGLHYHCMMGNFREGADDALITAAIRTAWLQTGFGNVQIDVQPMYGDGWIDYITKEVGKGDSDNVDYDNVHPRKQ</sequence>
<dbReference type="Proteomes" id="UP000191686">
    <property type="component" value="Unassembled WGS sequence"/>
</dbReference>